<dbReference type="Proteomes" id="UP000887579">
    <property type="component" value="Unplaced"/>
</dbReference>
<reference evidence="2" key="1">
    <citation type="submission" date="2022-11" db="UniProtKB">
        <authorList>
            <consortium name="WormBaseParasite"/>
        </authorList>
    </citation>
    <scope>IDENTIFICATION</scope>
</reference>
<dbReference type="WBParaSite" id="ES5_v2.g26240.t1">
    <property type="protein sequence ID" value="ES5_v2.g26240.t1"/>
    <property type="gene ID" value="ES5_v2.g26240"/>
</dbReference>
<evidence type="ECO:0000313" key="2">
    <source>
        <dbReference type="WBParaSite" id="ES5_v2.g26240.t1"/>
    </source>
</evidence>
<evidence type="ECO:0000313" key="1">
    <source>
        <dbReference type="Proteomes" id="UP000887579"/>
    </source>
</evidence>
<organism evidence="1 2">
    <name type="scientific">Panagrolaimus sp. ES5</name>
    <dbReference type="NCBI Taxonomy" id="591445"/>
    <lineage>
        <taxon>Eukaryota</taxon>
        <taxon>Metazoa</taxon>
        <taxon>Ecdysozoa</taxon>
        <taxon>Nematoda</taxon>
        <taxon>Chromadorea</taxon>
        <taxon>Rhabditida</taxon>
        <taxon>Tylenchina</taxon>
        <taxon>Panagrolaimomorpha</taxon>
        <taxon>Panagrolaimoidea</taxon>
        <taxon>Panagrolaimidae</taxon>
        <taxon>Panagrolaimus</taxon>
    </lineage>
</organism>
<sequence>WKSIEIIDEFKMSFNELENENEEGDSEAAYKIDDFKMIPRTYKKLDLFNVIFENIDDLTELIGPNLFALSFLPKFFTWEFSSNWENQLNELFAALDKIQYVRLLLGFNRDETNEEFEKCDKIINKWRKQRKMKNGFWQISWRHGQHMMSGKIYRKTSIKATGAEVLPNGRTSYNLNILLDAYRFQSIIQAVHIEKTDQIR</sequence>
<accession>A0AC34G980</accession>
<proteinExistence type="predicted"/>
<name>A0AC34G980_9BILA</name>
<protein>
    <submittedName>
        <fullName evidence="2">Translocon at the inner envelope membrane of chloroplasts 214</fullName>
    </submittedName>
</protein>